<reference evidence="4 5" key="1">
    <citation type="submission" date="2024-09" db="EMBL/GenBank/DDBJ databases">
        <authorList>
            <person name="Sun Q."/>
            <person name="Mori K."/>
        </authorList>
    </citation>
    <scope>NUCLEOTIDE SEQUENCE [LARGE SCALE GENOMIC DNA]</scope>
    <source>
        <strain evidence="4 5">TBRC 3947</strain>
    </source>
</reference>
<accession>A0ABV6MFE5</accession>
<evidence type="ECO:0000256" key="1">
    <source>
        <dbReference type="ARBA" id="ARBA00007118"/>
    </source>
</evidence>
<evidence type="ECO:0000313" key="4">
    <source>
        <dbReference type="EMBL" id="MFC0533088.1"/>
    </source>
</evidence>
<dbReference type="PANTHER" id="PTHR43673:SF10">
    <property type="entry name" value="NADH DEHYDROGENASE_NAD(P)H NITROREDUCTASE XCC3605-RELATED"/>
    <property type="match status" value="1"/>
</dbReference>
<gene>
    <name evidence="4" type="ORF">ACFFIA_36315</name>
</gene>
<dbReference type="SUPFAM" id="SSF55469">
    <property type="entry name" value="FMN-dependent nitroreductase-like"/>
    <property type="match status" value="1"/>
</dbReference>
<name>A0ABV6MFE5_9ACTN</name>
<dbReference type="Pfam" id="PF00881">
    <property type="entry name" value="Nitroreductase"/>
    <property type="match status" value="1"/>
</dbReference>
<evidence type="ECO:0000313" key="5">
    <source>
        <dbReference type="Proteomes" id="UP001589867"/>
    </source>
</evidence>
<dbReference type="Gene3D" id="3.40.109.10">
    <property type="entry name" value="NADH Oxidase"/>
    <property type="match status" value="1"/>
</dbReference>
<dbReference type="RefSeq" id="WP_377260242.1">
    <property type="nucleotide sequence ID" value="NZ_JBHLUH010000077.1"/>
</dbReference>
<dbReference type="CDD" id="cd02138">
    <property type="entry name" value="TdsD-like"/>
    <property type="match status" value="1"/>
</dbReference>
<proteinExistence type="inferred from homology"/>
<evidence type="ECO:0000256" key="2">
    <source>
        <dbReference type="ARBA" id="ARBA00023002"/>
    </source>
</evidence>
<sequence length="182" mass="20019">MSELHPLLATRWSPLAFDPVAVLSDEEVSSLLEAARWAPSFANSQPWRFAVGRRDEETHKRILENLSAECQQWAGNASALMVAGHLDQATLPHAAYDLGQAVAHLTVQATALRLHVHQIADFDAEGLRADLDLPDDLRTSVVMAVGRLGDPAMLPPELRHWETALRTRLPITELLVNPASIT</sequence>
<comment type="similarity">
    <text evidence="1">Belongs to the nitroreductase family.</text>
</comment>
<dbReference type="PANTHER" id="PTHR43673">
    <property type="entry name" value="NAD(P)H NITROREDUCTASE YDGI-RELATED"/>
    <property type="match status" value="1"/>
</dbReference>
<dbReference type="InterPro" id="IPR000415">
    <property type="entry name" value="Nitroreductase-like"/>
</dbReference>
<dbReference type="InterPro" id="IPR029479">
    <property type="entry name" value="Nitroreductase"/>
</dbReference>
<evidence type="ECO:0000259" key="3">
    <source>
        <dbReference type="Pfam" id="PF00881"/>
    </source>
</evidence>
<keyword evidence="5" id="KW-1185">Reference proteome</keyword>
<dbReference type="EMBL" id="JBHLUH010000077">
    <property type="protein sequence ID" value="MFC0533088.1"/>
    <property type="molecule type" value="Genomic_DNA"/>
</dbReference>
<protein>
    <submittedName>
        <fullName evidence="4">Nitroreductase family protein</fullName>
    </submittedName>
</protein>
<comment type="caution">
    <text evidence="4">The sequence shown here is derived from an EMBL/GenBank/DDBJ whole genome shotgun (WGS) entry which is preliminary data.</text>
</comment>
<keyword evidence="2" id="KW-0560">Oxidoreductase</keyword>
<feature type="domain" description="Nitroreductase" evidence="3">
    <location>
        <begin position="9"/>
        <end position="69"/>
    </location>
</feature>
<dbReference type="Proteomes" id="UP001589867">
    <property type="component" value="Unassembled WGS sequence"/>
</dbReference>
<organism evidence="4 5">
    <name type="scientific">Phytohabitans kaempferiae</name>
    <dbReference type="NCBI Taxonomy" id="1620943"/>
    <lineage>
        <taxon>Bacteria</taxon>
        <taxon>Bacillati</taxon>
        <taxon>Actinomycetota</taxon>
        <taxon>Actinomycetes</taxon>
        <taxon>Micromonosporales</taxon>
        <taxon>Micromonosporaceae</taxon>
    </lineage>
</organism>